<gene>
    <name evidence="2" type="ORF">RZ71_08290</name>
</gene>
<organism evidence="2 3">
    <name type="scientific">Apilactobacillus kunkeei</name>
    <dbReference type="NCBI Taxonomy" id="148814"/>
    <lineage>
        <taxon>Bacteria</taxon>
        <taxon>Bacillati</taxon>
        <taxon>Bacillota</taxon>
        <taxon>Bacilli</taxon>
        <taxon>Lactobacillales</taxon>
        <taxon>Lactobacillaceae</taxon>
        <taxon>Apilactobacillus</taxon>
    </lineage>
</organism>
<sequence length="305" mass="34469">MKTNLVVDGEQQRIESLIEFMILVDYPVNLTIANLKMNDFINQLQSNLLCEHFEVKLADDKMDYHDFDGYMYLYDFPKETVEEKSEVTSFLSPYLDHFRKSLNQVIKEGFSGKIIVNGFHDEVFAYFATKFSGKENNKVVSTGMLAKTLLLKHSLRRYFDISLSDINVSVLGSESKNLISWSRAYIGQSPILSYLANPNNMFSTEIFAKAEEIINKSDTPCDEVIQAKSIGVILDAFYMGNSCLASVGHVSQIDGKIAVTSEPIMLNQTGLVPTVELVLSDKEKQAFDDAKQYTNEIIDEILESK</sequence>
<dbReference type="InterPro" id="IPR022383">
    <property type="entry name" value="Lactate/malate_DH_C"/>
</dbReference>
<evidence type="ECO:0000259" key="1">
    <source>
        <dbReference type="Pfam" id="PF02866"/>
    </source>
</evidence>
<dbReference type="GO" id="GO:0016616">
    <property type="term" value="F:oxidoreductase activity, acting on the CH-OH group of donors, NAD or NADP as acceptor"/>
    <property type="evidence" value="ECO:0007669"/>
    <property type="project" value="InterPro"/>
</dbReference>
<evidence type="ECO:0000313" key="2">
    <source>
        <dbReference type="EMBL" id="KOY76378.1"/>
    </source>
</evidence>
<proteinExistence type="predicted"/>
<dbReference type="InterPro" id="IPR015955">
    <property type="entry name" value="Lactate_DH/Glyco_Ohase_4_C"/>
</dbReference>
<evidence type="ECO:0000313" key="3">
    <source>
        <dbReference type="Proteomes" id="UP000037778"/>
    </source>
</evidence>
<name>A0A0M9DD41_9LACO</name>
<dbReference type="SUPFAM" id="SSF56327">
    <property type="entry name" value="LDH C-terminal domain-like"/>
    <property type="match status" value="1"/>
</dbReference>
<dbReference type="Gene3D" id="3.90.110.10">
    <property type="entry name" value="Lactate dehydrogenase/glycoside hydrolase, family 4, C-terminal"/>
    <property type="match status" value="1"/>
</dbReference>
<comment type="caution">
    <text evidence="2">The sequence shown here is derived from an EMBL/GenBank/DDBJ whole genome shotgun (WGS) entry which is preliminary data.</text>
</comment>
<dbReference type="Proteomes" id="UP000037778">
    <property type="component" value="Unassembled WGS sequence"/>
</dbReference>
<dbReference type="RefSeq" id="WP_053791862.1">
    <property type="nucleotide sequence ID" value="NZ_JXCY01000006.1"/>
</dbReference>
<protein>
    <recommendedName>
        <fullName evidence="1">Lactate/malate dehydrogenase C-terminal domain-containing protein</fullName>
    </recommendedName>
</protein>
<dbReference type="EMBL" id="JXCY01000006">
    <property type="protein sequence ID" value="KOY76378.1"/>
    <property type="molecule type" value="Genomic_DNA"/>
</dbReference>
<dbReference type="AlphaFoldDB" id="A0A0M9DD41"/>
<feature type="domain" description="Lactate/malate dehydrogenase C-terminal" evidence="1">
    <location>
        <begin position="153"/>
        <end position="303"/>
    </location>
</feature>
<dbReference type="PATRIC" id="fig|148814.8.peg.877"/>
<reference evidence="2 3" key="1">
    <citation type="journal article" date="2015" name="Genome Biol. Evol.">
        <title>Functionally Structured Genomes in Lactobacillus kunkeei Colonizing the Honey Crop and Food Products of Honeybees and Stingless Bees.</title>
        <authorList>
            <person name="Tamarit D."/>
            <person name="Ellegaard K.M."/>
            <person name="Wikander J."/>
            <person name="Olofsson T."/>
            <person name="Vasquez A."/>
            <person name="Andersson S.G."/>
        </authorList>
    </citation>
    <scope>NUCLEOTIDE SEQUENCE [LARGE SCALE GENOMIC DNA]</scope>
    <source>
        <strain evidence="2 3">LAko</strain>
    </source>
</reference>
<dbReference type="Pfam" id="PF02866">
    <property type="entry name" value="Ldh_1_C"/>
    <property type="match status" value="1"/>
</dbReference>
<accession>A0A0M9DD41</accession>
<keyword evidence="3" id="KW-1185">Reference proteome</keyword>